<protein>
    <submittedName>
        <fullName evidence="3">DNA glycosylase superfamily protein</fullName>
    </submittedName>
</protein>
<sequence length="279" mass="31726">MSKYYVKKQSSKEISRDEKQQKQNSNFFSKNLKKIYPISLQKRSCSPISLSSLSLSLSQNSIDSSFTDPSSPPFDHKTLSSALLFISPAATATEPSPNDVVVPCEEELVPRSKMFELLAMCGLLMDFNWTDILKRRELLRVAFAGFDPNKVSKMGEKDITNIISNKDLALAERRVRCIVDNAKCITKVARECGSFSCYMWEYVSYKPVINKLKHSRNVPLRSPKAEVISKDLLSRGFRFVGPVIVYSFMQAAGMTVDHLVHCFRYGDCVNLAERPWRHF</sequence>
<dbReference type="GO" id="GO:0006284">
    <property type="term" value="P:base-excision repair"/>
    <property type="evidence" value="ECO:0007669"/>
    <property type="project" value="InterPro"/>
</dbReference>
<gene>
    <name evidence="3" type="ORF">C2S53_011309</name>
</gene>
<dbReference type="PANTHER" id="PTHR31116:SF29">
    <property type="entry name" value="DNA GLYCOSYLASE SUPERFAMILY PROTEIN"/>
    <property type="match status" value="1"/>
</dbReference>
<keyword evidence="1" id="KW-0862">Zinc</keyword>
<evidence type="ECO:0000256" key="1">
    <source>
        <dbReference type="PIRSR" id="PIRSR605019-1"/>
    </source>
</evidence>
<feature type="binding site" evidence="1">
    <location>
        <position position="258"/>
    </location>
    <ligand>
        <name>Zn(2+)</name>
        <dbReference type="ChEBI" id="CHEBI:29105"/>
    </ligand>
</feature>
<keyword evidence="1" id="KW-0479">Metal-binding</keyword>
<organism evidence="3 4">
    <name type="scientific">Perilla frutescens var. hirtella</name>
    <name type="common">Perilla citriodora</name>
    <name type="synonym">Perilla setoyensis</name>
    <dbReference type="NCBI Taxonomy" id="608512"/>
    <lineage>
        <taxon>Eukaryota</taxon>
        <taxon>Viridiplantae</taxon>
        <taxon>Streptophyta</taxon>
        <taxon>Embryophyta</taxon>
        <taxon>Tracheophyta</taxon>
        <taxon>Spermatophyta</taxon>
        <taxon>Magnoliopsida</taxon>
        <taxon>eudicotyledons</taxon>
        <taxon>Gunneridae</taxon>
        <taxon>Pentapetalae</taxon>
        <taxon>asterids</taxon>
        <taxon>lamiids</taxon>
        <taxon>Lamiales</taxon>
        <taxon>Lamiaceae</taxon>
        <taxon>Nepetoideae</taxon>
        <taxon>Elsholtzieae</taxon>
        <taxon>Perilla</taxon>
    </lineage>
</organism>
<evidence type="ECO:0000313" key="3">
    <source>
        <dbReference type="EMBL" id="KAH6823136.1"/>
    </source>
</evidence>
<feature type="binding site" evidence="1">
    <location>
        <position position="262"/>
    </location>
    <ligand>
        <name>Zn(2+)</name>
        <dbReference type="ChEBI" id="CHEBI:29105"/>
    </ligand>
</feature>
<comment type="caution">
    <text evidence="3">The sequence shown here is derived from an EMBL/GenBank/DDBJ whole genome shotgun (WGS) entry which is preliminary data.</text>
</comment>
<dbReference type="SUPFAM" id="SSF48150">
    <property type="entry name" value="DNA-glycosylase"/>
    <property type="match status" value="1"/>
</dbReference>
<evidence type="ECO:0000313" key="4">
    <source>
        <dbReference type="Proteomes" id="UP001190926"/>
    </source>
</evidence>
<proteinExistence type="predicted"/>
<evidence type="ECO:0000256" key="2">
    <source>
        <dbReference type="SAM" id="MobiDB-lite"/>
    </source>
</evidence>
<feature type="region of interest" description="Disordered" evidence="2">
    <location>
        <begin position="1"/>
        <end position="26"/>
    </location>
</feature>
<dbReference type="Gene3D" id="1.10.340.30">
    <property type="entry name" value="Hypothetical protein, domain 2"/>
    <property type="match status" value="1"/>
</dbReference>
<name>A0AAD4P1W8_PERFH</name>
<dbReference type="InterPro" id="IPR005019">
    <property type="entry name" value="Adenine_glyco"/>
</dbReference>
<dbReference type="GO" id="GO:0046872">
    <property type="term" value="F:metal ion binding"/>
    <property type="evidence" value="ECO:0007669"/>
    <property type="project" value="UniProtKB-KW"/>
</dbReference>
<dbReference type="Proteomes" id="UP001190926">
    <property type="component" value="Unassembled WGS sequence"/>
</dbReference>
<dbReference type="AlphaFoldDB" id="A0AAD4P1W8"/>
<keyword evidence="4" id="KW-1185">Reference proteome</keyword>
<dbReference type="PANTHER" id="PTHR31116">
    <property type="entry name" value="OS04G0501200 PROTEIN"/>
    <property type="match status" value="1"/>
</dbReference>
<dbReference type="Pfam" id="PF03352">
    <property type="entry name" value="Adenine_glyco"/>
    <property type="match status" value="1"/>
</dbReference>
<reference evidence="3 4" key="1">
    <citation type="journal article" date="2021" name="Nat. Commun.">
        <title>Incipient diploidization of the medicinal plant Perilla within 10,000 years.</title>
        <authorList>
            <person name="Zhang Y."/>
            <person name="Shen Q."/>
            <person name="Leng L."/>
            <person name="Zhang D."/>
            <person name="Chen S."/>
            <person name="Shi Y."/>
            <person name="Ning Z."/>
            <person name="Chen S."/>
        </authorList>
    </citation>
    <scope>NUCLEOTIDE SEQUENCE [LARGE SCALE GENOMIC DNA]</scope>
    <source>
        <strain evidence="4">cv. PC099</strain>
    </source>
</reference>
<dbReference type="GO" id="GO:0008725">
    <property type="term" value="F:DNA-3-methyladenine glycosylase activity"/>
    <property type="evidence" value="ECO:0007669"/>
    <property type="project" value="InterPro"/>
</dbReference>
<accession>A0AAD4P1W8</accession>
<dbReference type="InterPro" id="IPR011257">
    <property type="entry name" value="DNA_glycosylase"/>
</dbReference>
<dbReference type="EMBL" id="SDAM02001008">
    <property type="protein sequence ID" value="KAH6823136.1"/>
    <property type="molecule type" value="Genomic_DNA"/>
</dbReference>
<feature type="compositionally biased region" description="Basic and acidic residues" evidence="2">
    <location>
        <begin position="10"/>
        <end position="21"/>
    </location>
</feature>